<feature type="compositionally biased region" description="Polar residues" evidence="4">
    <location>
        <begin position="288"/>
        <end position="308"/>
    </location>
</feature>
<feature type="domain" description="Agenet" evidence="5">
    <location>
        <begin position="149"/>
        <end position="216"/>
    </location>
</feature>
<dbReference type="SMART" id="SM00743">
    <property type="entry name" value="Agenet"/>
    <property type="match status" value="4"/>
</dbReference>
<sequence>MAPVMFPVGAEVEVSCEDEGFYGAWYEARVIRAASRRRPYIVVYDSLVDDSDESRPLFETVVAAKIRPRPPPPPEPQIFTLHQLVDAFYNDGWWAGVVSAVPPQGGGKYSVCFPNTREEMEFAPAELRTRRYWIRGKWVSPDGKETEKVMYSTGTQVEVARVYGKFPATWLPAVVVKPIWRNIFLVEYRSFETEDERSKKEIVDLQDIRPCPPHSSEDRNFDLHDVVEAFYRNGWCRGVVARINARSRYSIKLMHLEEELEFSHAEVRLPYDWDNGKWVLASQDKSTRQSSSGTESVNHEQYSNASSIADKSKGPLSVMALSFEGDETLCKSGIYTMNFENRQIARSTFRSRLESSQPRKKWKKGEEAIEDNAKLLDFLVMARSTKTPSRVGTGFDITTPATKVRANFHLRSFIIDRFGYSKNLLKDKNMVGPDHMTPSCTGSLLEAENHETLVPAKHGLESLTLHTPISMIGLSSKRGESSKQGKDGSKNKSGTLHLCCSSSSKGAGYAQCPSTNDHPKKKLVSKHQQDKLPDDNGLRQLTVGEKRRKRGRPQKIKLSDGSVSLQGHNVKQSEGSSHVRIVSEHAQEVGVSAIVDSSCITCEVQPPCHGSKERGHEDSPSALDSQGTLMGENVSKMTDVQEVNKVVSEQSVEDHSMSQLQVITQHDRITGLDALNLAMGSKNAWLIETLNSCIQQSDAGSEEQHGDLAPPLGGQIDQRAPTGKVKAVTEPRCESPPKKSYLPFEKRSSLWESFESMEILSAMPQQPHFRPLGQYCKEFREGMAIGLMVTFSDLLVRIRKLQITDSRSRFDEGLKTLVHLQEHGFNVQGARARLEELLRMKDNQEQLLEKKFALEVIISEKQKENDCLNSEIQEIDKAIKNLEESLMQFRQKKASMLKLKEDNDSELVKLQMDASSVEEVLTSAKQDFEGILAASW</sequence>
<dbReference type="KEGG" id="egu:105039982"/>
<dbReference type="RefSeq" id="XP_010914641.1">
    <property type="nucleotide sequence ID" value="XM_010916339.3"/>
</dbReference>
<feature type="domain" description="Agenet" evidence="5">
    <location>
        <begin position="219"/>
        <end position="275"/>
    </location>
</feature>
<keyword evidence="1" id="KW-0813">Transport</keyword>
<dbReference type="Pfam" id="PF05641">
    <property type="entry name" value="Agenet"/>
    <property type="match status" value="2"/>
</dbReference>
<dbReference type="Pfam" id="PF05266">
    <property type="entry name" value="DUF724"/>
    <property type="match status" value="1"/>
</dbReference>
<dbReference type="GeneID" id="105039982"/>
<keyword evidence="6" id="KW-1185">Reference proteome</keyword>
<evidence type="ECO:0000313" key="6">
    <source>
        <dbReference type="Proteomes" id="UP000504607"/>
    </source>
</evidence>
<feature type="domain" description="Agenet" evidence="5">
    <location>
        <begin position="4"/>
        <end position="74"/>
    </location>
</feature>
<evidence type="ECO:0000256" key="2">
    <source>
        <dbReference type="ARBA" id="ARBA00022604"/>
    </source>
</evidence>
<feature type="compositionally biased region" description="Basic and acidic residues" evidence="4">
    <location>
        <begin position="477"/>
        <end position="490"/>
    </location>
</feature>
<dbReference type="Proteomes" id="UP000504607">
    <property type="component" value="Chromosome 2"/>
</dbReference>
<evidence type="ECO:0000256" key="3">
    <source>
        <dbReference type="SAM" id="Coils"/>
    </source>
</evidence>
<dbReference type="InterPro" id="IPR014002">
    <property type="entry name" value="Agenet_dom_plant"/>
</dbReference>
<feature type="region of interest" description="Disordered" evidence="4">
    <location>
        <begin position="474"/>
        <end position="496"/>
    </location>
</feature>
<evidence type="ECO:0000256" key="4">
    <source>
        <dbReference type="SAM" id="MobiDB-lite"/>
    </source>
</evidence>
<dbReference type="PANTHER" id="PTHR31917:SF147">
    <property type="entry name" value="AGENET DOMAIN-CONTAINING PROTEIN"/>
    <property type="match status" value="1"/>
</dbReference>
<feature type="compositionally biased region" description="Basic residues" evidence="4">
    <location>
        <begin position="546"/>
        <end position="555"/>
    </location>
</feature>
<name>A0A6I9QUX0_ELAGV</name>
<dbReference type="PANTHER" id="PTHR31917">
    <property type="entry name" value="AGENET DOMAIN-CONTAINING PROTEIN-RELATED"/>
    <property type="match status" value="1"/>
</dbReference>
<feature type="region of interest" description="Disordered" evidence="4">
    <location>
        <begin position="509"/>
        <end position="577"/>
    </location>
</feature>
<feature type="region of interest" description="Disordered" evidence="4">
    <location>
        <begin position="284"/>
        <end position="308"/>
    </location>
</feature>
<keyword evidence="2" id="KW-0341">Growth regulation</keyword>
<evidence type="ECO:0000259" key="5">
    <source>
        <dbReference type="SMART" id="SM00743"/>
    </source>
</evidence>
<feature type="coiled-coil region" evidence="3">
    <location>
        <begin position="827"/>
        <end position="899"/>
    </location>
</feature>
<protein>
    <submittedName>
        <fullName evidence="7">Uncharacterized protein LOC105039982 isoform X1</fullName>
    </submittedName>
</protein>
<dbReference type="InterPro" id="IPR007930">
    <property type="entry name" value="DUF724"/>
</dbReference>
<dbReference type="CDD" id="cd20405">
    <property type="entry name" value="Tudor_Agenet_AtDUF_rpt1_3"/>
    <property type="match status" value="2"/>
</dbReference>
<dbReference type="InParanoid" id="A0A6I9QUX0"/>
<reference evidence="7" key="1">
    <citation type="submission" date="2025-08" db="UniProtKB">
        <authorList>
            <consortium name="RefSeq"/>
        </authorList>
    </citation>
    <scope>IDENTIFICATION</scope>
</reference>
<organism evidence="6 7">
    <name type="scientific">Elaeis guineensis var. tenera</name>
    <name type="common">Oil palm</name>
    <dbReference type="NCBI Taxonomy" id="51953"/>
    <lineage>
        <taxon>Eukaryota</taxon>
        <taxon>Viridiplantae</taxon>
        <taxon>Streptophyta</taxon>
        <taxon>Embryophyta</taxon>
        <taxon>Tracheophyta</taxon>
        <taxon>Spermatophyta</taxon>
        <taxon>Magnoliopsida</taxon>
        <taxon>Liliopsida</taxon>
        <taxon>Arecaceae</taxon>
        <taxon>Arecoideae</taxon>
        <taxon>Cocoseae</taxon>
        <taxon>Elaeidinae</taxon>
        <taxon>Elaeis</taxon>
    </lineage>
</organism>
<accession>A0A6I9QUX0</accession>
<keyword evidence="3" id="KW-0175">Coiled coil</keyword>
<evidence type="ECO:0000256" key="1">
    <source>
        <dbReference type="ARBA" id="ARBA00022448"/>
    </source>
</evidence>
<evidence type="ECO:0000313" key="7">
    <source>
        <dbReference type="RefSeq" id="XP_010914641.1"/>
    </source>
</evidence>
<proteinExistence type="predicted"/>
<feature type="compositionally biased region" description="Polar residues" evidence="4">
    <location>
        <begin position="561"/>
        <end position="576"/>
    </location>
</feature>
<gene>
    <name evidence="7" type="primary">LOC105039982</name>
</gene>
<feature type="region of interest" description="Disordered" evidence="4">
    <location>
        <begin position="697"/>
        <end position="719"/>
    </location>
</feature>
<dbReference type="CDD" id="cd20406">
    <property type="entry name" value="Tudor_Agenet_AtDUF_rpt2_4"/>
    <property type="match status" value="2"/>
</dbReference>
<feature type="compositionally biased region" description="Basic and acidic residues" evidence="4">
    <location>
        <begin position="527"/>
        <end position="537"/>
    </location>
</feature>
<feature type="domain" description="Agenet" evidence="5">
    <location>
        <begin position="77"/>
        <end position="135"/>
    </location>
</feature>
<dbReference type="InterPro" id="IPR008395">
    <property type="entry name" value="Agenet-like_dom"/>
</dbReference>
<dbReference type="OrthoDB" id="687110at2759"/>
<dbReference type="AlphaFoldDB" id="A0A6I9QUX0"/>
<dbReference type="Gene3D" id="2.30.30.140">
    <property type="match status" value="1"/>
</dbReference>